<organism evidence="2 3">
    <name type="scientific">Colletotrichum tanaceti</name>
    <dbReference type="NCBI Taxonomy" id="1306861"/>
    <lineage>
        <taxon>Eukaryota</taxon>
        <taxon>Fungi</taxon>
        <taxon>Dikarya</taxon>
        <taxon>Ascomycota</taxon>
        <taxon>Pezizomycotina</taxon>
        <taxon>Sordariomycetes</taxon>
        <taxon>Hypocreomycetidae</taxon>
        <taxon>Glomerellales</taxon>
        <taxon>Glomerellaceae</taxon>
        <taxon>Colletotrichum</taxon>
        <taxon>Colletotrichum destructivum species complex</taxon>
    </lineage>
</organism>
<gene>
    <name evidence="2" type="ORF">CTA1_10626</name>
</gene>
<evidence type="ECO:0000313" key="2">
    <source>
        <dbReference type="EMBL" id="TKW56527.1"/>
    </source>
</evidence>
<comment type="caution">
    <text evidence="2">The sequence shown here is derived from an EMBL/GenBank/DDBJ whole genome shotgun (WGS) entry which is preliminary data.</text>
</comment>
<protein>
    <submittedName>
        <fullName evidence="2">Uncharacterized protein</fullName>
    </submittedName>
</protein>
<sequence>MTYLQEVFSSKSECSLDNGLALYDNKLRQPARQGQTKEINLPAQPRQGGSSGIDETAPPAAAKRTWLEDEPRTDQAAKRRRTDGPEPAPGCALHDDPLLEARLTVRDGHSVPDGLGVCWPFGVVFEALLILHLGLRFVVTFRRSPMEYGWEALLGILAAQGVQFAKSADTLRFSPFHSEHVLWAGNVD</sequence>
<name>A0A4U6XLK6_9PEZI</name>
<proteinExistence type="predicted"/>
<dbReference type="AlphaFoldDB" id="A0A4U6XLK6"/>
<keyword evidence="3" id="KW-1185">Reference proteome</keyword>
<feature type="compositionally biased region" description="Basic and acidic residues" evidence="1">
    <location>
        <begin position="65"/>
        <end position="77"/>
    </location>
</feature>
<dbReference type="EMBL" id="PJEX01000065">
    <property type="protein sequence ID" value="TKW56527.1"/>
    <property type="molecule type" value="Genomic_DNA"/>
</dbReference>
<evidence type="ECO:0000256" key="1">
    <source>
        <dbReference type="SAM" id="MobiDB-lite"/>
    </source>
</evidence>
<accession>A0A4U6XLK6</accession>
<feature type="region of interest" description="Disordered" evidence="1">
    <location>
        <begin position="27"/>
        <end position="93"/>
    </location>
</feature>
<evidence type="ECO:0000313" key="3">
    <source>
        <dbReference type="Proteomes" id="UP000310108"/>
    </source>
</evidence>
<reference evidence="2 3" key="1">
    <citation type="journal article" date="2019" name="PLoS ONE">
        <title>Comparative genome analysis indicates high evolutionary potential of pathogenicity genes in Colletotrichum tanaceti.</title>
        <authorList>
            <person name="Lelwala R.V."/>
            <person name="Korhonen P.K."/>
            <person name="Young N.D."/>
            <person name="Scott J.B."/>
            <person name="Ades P.A."/>
            <person name="Gasser R.B."/>
            <person name="Taylor P.W.J."/>
        </authorList>
    </citation>
    <scope>NUCLEOTIDE SEQUENCE [LARGE SCALE GENOMIC DNA]</scope>
    <source>
        <strain evidence="2">BRIP57314</strain>
    </source>
</reference>
<dbReference type="Proteomes" id="UP000310108">
    <property type="component" value="Unassembled WGS sequence"/>
</dbReference>